<dbReference type="PANTHER" id="PTHR43785">
    <property type="entry name" value="GAMMA-GLUTAMYLPUTRESCINE SYNTHETASE"/>
    <property type="match status" value="1"/>
</dbReference>
<feature type="domain" description="GS beta-grasp" evidence="7">
    <location>
        <begin position="54"/>
        <end position="155"/>
    </location>
</feature>
<protein>
    <submittedName>
        <fullName evidence="9">Glutamine synthetase family protein</fullName>
    </submittedName>
</protein>
<dbReference type="Pfam" id="PF00120">
    <property type="entry name" value="Gln-synt_C"/>
    <property type="match status" value="1"/>
</dbReference>
<sequence>MRSVDERPVSEAGGGSAVRPMLASDRAGFVARHELWGDTEHAAAAQLRRVVDELGIERVRVGFADQHGVVHGKTVTREALPDALRSGITVPSSLLLKDTAGRTVAPVFTADPGVGVAGFAGIGDAVLVPDPTTFRVLPWSRDTGWLLSDVYFPDGRPVPFCTRSVLRAELGRLADRGFELTVGVELEFHVFGAPGPDGVPVPLSAGGQLLHEEGLDRHDELARALHRGLTDLDLPVRSLELEFGPSQFEITLAARDARRAADDVVLARAAIRQLCRRAGLQATFMCRPAGSTSASTGWHLHQSLSDGTGRPALDPAGPHEILSPTGRHWLGGLLAHAAAGAVFCTPTVNGYKRYLPQSLAPDRVGWGIDNRGAMIRVCPARDSGGARLENRAGEPAANPYLYIAAQVVAGRDGLACATDPGEPLDAPYTAPAPALPRSLGEALDALGADPVFERAWGSEVVSWFSAIKRAEFDRYLAHVSDWEQHEYFGLF</sequence>
<dbReference type="InterPro" id="IPR014746">
    <property type="entry name" value="Gln_synth/guanido_kin_cat_dom"/>
</dbReference>
<accession>A0ABP9P1C5</accession>
<dbReference type="EMBL" id="BAABJO010000039">
    <property type="protein sequence ID" value="GAA5138210.1"/>
    <property type="molecule type" value="Genomic_DNA"/>
</dbReference>
<dbReference type="InterPro" id="IPR036651">
    <property type="entry name" value="Gln_synt_N_sf"/>
</dbReference>
<dbReference type="InterPro" id="IPR008147">
    <property type="entry name" value="Gln_synt_N"/>
</dbReference>
<evidence type="ECO:0000256" key="4">
    <source>
        <dbReference type="ARBA" id="ARBA00022840"/>
    </source>
</evidence>
<comment type="similarity">
    <text evidence="1 5 6">Belongs to the glutamine synthetase family.</text>
</comment>
<evidence type="ECO:0000259" key="8">
    <source>
        <dbReference type="PROSITE" id="PS51987"/>
    </source>
</evidence>
<dbReference type="PROSITE" id="PS51987">
    <property type="entry name" value="GS_CATALYTIC"/>
    <property type="match status" value="1"/>
</dbReference>
<dbReference type="SUPFAM" id="SSF55931">
    <property type="entry name" value="Glutamine synthetase/guanido kinase"/>
    <property type="match status" value="1"/>
</dbReference>
<keyword evidence="4" id="KW-0067">ATP-binding</keyword>
<dbReference type="SUPFAM" id="SSF54368">
    <property type="entry name" value="Glutamine synthetase, N-terminal domain"/>
    <property type="match status" value="1"/>
</dbReference>
<evidence type="ECO:0000256" key="2">
    <source>
        <dbReference type="ARBA" id="ARBA00022598"/>
    </source>
</evidence>
<reference evidence="10" key="1">
    <citation type="journal article" date="2019" name="Int. J. Syst. Evol. Microbiol.">
        <title>The Global Catalogue of Microorganisms (GCM) 10K type strain sequencing project: providing services to taxonomists for standard genome sequencing and annotation.</title>
        <authorList>
            <consortium name="The Broad Institute Genomics Platform"/>
            <consortium name="The Broad Institute Genome Sequencing Center for Infectious Disease"/>
            <person name="Wu L."/>
            <person name="Ma J."/>
        </authorList>
    </citation>
    <scope>NUCLEOTIDE SEQUENCE [LARGE SCALE GENOMIC DNA]</scope>
    <source>
        <strain evidence="10">JCM 18302</strain>
    </source>
</reference>
<evidence type="ECO:0000259" key="7">
    <source>
        <dbReference type="PROSITE" id="PS51986"/>
    </source>
</evidence>
<evidence type="ECO:0000256" key="6">
    <source>
        <dbReference type="RuleBase" id="RU000384"/>
    </source>
</evidence>
<name>A0ABP9P1C5_9PSEU</name>
<evidence type="ECO:0000313" key="10">
    <source>
        <dbReference type="Proteomes" id="UP001500804"/>
    </source>
</evidence>
<proteinExistence type="inferred from homology"/>
<dbReference type="PROSITE" id="PS51986">
    <property type="entry name" value="GS_BETA_GRASP"/>
    <property type="match status" value="1"/>
</dbReference>
<comment type="caution">
    <text evidence="9">The sequence shown here is derived from an EMBL/GenBank/DDBJ whole genome shotgun (WGS) entry which is preliminary data.</text>
</comment>
<dbReference type="Proteomes" id="UP001500804">
    <property type="component" value="Unassembled WGS sequence"/>
</dbReference>
<evidence type="ECO:0000313" key="9">
    <source>
        <dbReference type="EMBL" id="GAA5138210.1"/>
    </source>
</evidence>
<keyword evidence="3" id="KW-0547">Nucleotide-binding</keyword>
<evidence type="ECO:0000256" key="3">
    <source>
        <dbReference type="ARBA" id="ARBA00022741"/>
    </source>
</evidence>
<dbReference type="PANTHER" id="PTHR43785:SF12">
    <property type="entry name" value="TYPE-1 GLUTAMINE SYNTHETASE 2"/>
    <property type="match status" value="1"/>
</dbReference>
<gene>
    <name evidence="9" type="ORF">GCM10023320_72260</name>
</gene>
<organism evidence="9 10">
    <name type="scientific">Pseudonocardia adelaidensis</name>
    <dbReference type="NCBI Taxonomy" id="648754"/>
    <lineage>
        <taxon>Bacteria</taxon>
        <taxon>Bacillati</taxon>
        <taxon>Actinomycetota</taxon>
        <taxon>Actinomycetes</taxon>
        <taxon>Pseudonocardiales</taxon>
        <taxon>Pseudonocardiaceae</taxon>
        <taxon>Pseudonocardia</taxon>
    </lineage>
</organism>
<dbReference type="InterPro" id="IPR008146">
    <property type="entry name" value="Gln_synth_cat_dom"/>
</dbReference>
<dbReference type="Gene3D" id="3.10.20.70">
    <property type="entry name" value="Glutamine synthetase, N-terminal domain"/>
    <property type="match status" value="1"/>
</dbReference>
<evidence type="ECO:0000256" key="5">
    <source>
        <dbReference type="PROSITE-ProRule" id="PRU01330"/>
    </source>
</evidence>
<keyword evidence="2" id="KW-0436">Ligase</keyword>
<dbReference type="Gene3D" id="3.30.590.10">
    <property type="entry name" value="Glutamine synthetase/guanido kinase, catalytic domain"/>
    <property type="match status" value="1"/>
</dbReference>
<dbReference type="SMART" id="SM01230">
    <property type="entry name" value="Gln-synt_C"/>
    <property type="match status" value="1"/>
</dbReference>
<evidence type="ECO:0000256" key="1">
    <source>
        <dbReference type="ARBA" id="ARBA00009897"/>
    </source>
</evidence>
<feature type="domain" description="GS catalytic" evidence="8">
    <location>
        <begin position="162"/>
        <end position="491"/>
    </location>
</feature>
<keyword evidence="10" id="KW-1185">Reference proteome</keyword>